<keyword evidence="4" id="KW-1185">Reference proteome</keyword>
<dbReference type="SUPFAM" id="SSF50729">
    <property type="entry name" value="PH domain-like"/>
    <property type="match status" value="1"/>
</dbReference>
<accession>A0A0L0DF53</accession>
<feature type="compositionally biased region" description="Pro residues" evidence="1">
    <location>
        <begin position="174"/>
        <end position="185"/>
    </location>
</feature>
<dbReference type="InterPro" id="IPR051707">
    <property type="entry name" value="PI-Interact_SigTrans_Reg"/>
</dbReference>
<organism evidence="3 4">
    <name type="scientific">Thecamonas trahens ATCC 50062</name>
    <dbReference type="NCBI Taxonomy" id="461836"/>
    <lineage>
        <taxon>Eukaryota</taxon>
        <taxon>Apusozoa</taxon>
        <taxon>Apusomonadida</taxon>
        <taxon>Apusomonadidae</taxon>
        <taxon>Thecamonas</taxon>
    </lineage>
</organism>
<protein>
    <recommendedName>
        <fullName evidence="2">PH domain-containing protein</fullName>
    </recommendedName>
</protein>
<gene>
    <name evidence="3" type="ORF">AMSG_07156</name>
</gene>
<dbReference type="SMART" id="SM00233">
    <property type="entry name" value="PH"/>
    <property type="match status" value="1"/>
</dbReference>
<dbReference type="InterPro" id="IPR011993">
    <property type="entry name" value="PH-like_dom_sf"/>
</dbReference>
<reference evidence="3 4" key="1">
    <citation type="submission" date="2010-05" db="EMBL/GenBank/DDBJ databases">
        <title>The Genome Sequence of Thecamonas trahens ATCC 50062.</title>
        <authorList>
            <consortium name="The Broad Institute Genome Sequencing Platform"/>
            <person name="Russ C."/>
            <person name="Cuomo C."/>
            <person name="Shea T."/>
            <person name="Young S.K."/>
            <person name="Zeng Q."/>
            <person name="Koehrsen M."/>
            <person name="Haas B."/>
            <person name="Borodovsky M."/>
            <person name="Guigo R."/>
            <person name="Alvarado L."/>
            <person name="Berlin A."/>
            <person name="Bochicchio J."/>
            <person name="Borenstein D."/>
            <person name="Chapman S."/>
            <person name="Chen Z."/>
            <person name="Freedman E."/>
            <person name="Gellesch M."/>
            <person name="Goldberg J."/>
            <person name="Griggs A."/>
            <person name="Gujja S."/>
            <person name="Heilman E."/>
            <person name="Heiman D."/>
            <person name="Hepburn T."/>
            <person name="Howarth C."/>
            <person name="Jen D."/>
            <person name="Larson L."/>
            <person name="Mehta T."/>
            <person name="Park D."/>
            <person name="Pearson M."/>
            <person name="Roberts A."/>
            <person name="Saif S."/>
            <person name="Shenoy N."/>
            <person name="Sisk P."/>
            <person name="Stolte C."/>
            <person name="Sykes S."/>
            <person name="Thomson T."/>
            <person name="Walk T."/>
            <person name="White J."/>
            <person name="Yandava C."/>
            <person name="Burger G."/>
            <person name="Gray M.W."/>
            <person name="Holland P.W.H."/>
            <person name="King N."/>
            <person name="Lang F.B.F."/>
            <person name="Roger A.J."/>
            <person name="Ruiz-Trillo I."/>
            <person name="Lander E."/>
            <person name="Nusbaum C."/>
        </authorList>
    </citation>
    <scope>NUCLEOTIDE SEQUENCE [LARGE SCALE GENOMIC DNA]</scope>
    <source>
        <strain evidence="3 4">ATCC 50062</strain>
    </source>
</reference>
<dbReference type="OMA" id="MGMENKY"/>
<dbReference type="PANTHER" id="PTHR14336">
    <property type="entry name" value="TANDEM PH DOMAIN CONTAINING PROTEIN"/>
    <property type="match status" value="1"/>
</dbReference>
<sequence>MAEVSMCGYLLKRGEVNRNYSVRWFVLEAAMLWYYQSPNASKAIQSISLEDAIVRKSAAPAGSKRRKGNVYYFEVVARDKVWGLGARSAAERASWMSALSTLTMMGMENKYFIKAEEVIRQSELYKYRRRHGSRAQRASAVAAGTAGSEGTASSAAVDADDPVSGTVSGRMSPGMPPPLTPTTRP</sequence>
<dbReference type="RefSeq" id="XP_013756614.1">
    <property type="nucleotide sequence ID" value="XM_013901160.1"/>
</dbReference>
<dbReference type="AlphaFoldDB" id="A0A0L0DF53"/>
<evidence type="ECO:0000259" key="2">
    <source>
        <dbReference type="PROSITE" id="PS50003"/>
    </source>
</evidence>
<dbReference type="InterPro" id="IPR001849">
    <property type="entry name" value="PH_domain"/>
</dbReference>
<dbReference type="GeneID" id="25566144"/>
<dbReference type="Pfam" id="PF00169">
    <property type="entry name" value="PH"/>
    <property type="match status" value="1"/>
</dbReference>
<dbReference type="PROSITE" id="PS50003">
    <property type="entry name" value="PH_DOMAIN"/>
    <property type="match status" value="1"/>
</dbReference>
<dbReference type="Proteomes" id="UP000054408">
    <property type="component" value="Unassembled WGS sequence"/>
</dbReference>
<feature type="compositionally biased region" description="Low complexity" evidence="1">
    <location>
        <begin position="136"/>
        <end position="157"/>
    </location>
</feature>
<evidence type="ECO:0000313" key="3">
    <source>
        <dbReference type="EMBL" id="KNC50914.1"/>
    </source>
</evidence>
<feature type="region of interest" description="Disordered" evidence="1">
    <location>
        <begin position="136"/>
        <end position="185"/>
    </location>
</feature>
<dbReference type="OrthoDB" id="10261837at2759"/>
<dbReference type="eggNOG" id="ENOG502SE2G">
    <property type="taxonomic scope" value="Eukaryota"/>
</dbReference>
<proteinExistence type="predicted"/>
<dbReference type="Gene3D" id="2.30.29.30">
    <property type="entry name" value="Pleckstrin-homology domain (PH domain)/Phosphotyrosine-binding domain (PTB)"/>
    <property type="match status" value="1"/>
</dbReference>
<evidence type="ECO:0000256" key="1">
    <source>
        <dbReference type="SAM" id="MobiDB-lite"/>
    </source>
</evidence>
<name>A0A0L0DF53_THETB</name>
<evidence type="ECO:0000313" key="4">
    <source>
        <dbReference type="Proteomes" id="UP000054408"/>
    </source>
</evidence>
<dbReference type="EMBL" id="GL349463">
    <property type="protein sequence ID" value="KNC50914.1"/>
    <property type="molecule type" value="Genomic_DNA"/>
</dbReference>
<feature type="domain" description="PH" evidence="2">
    <location>
        <begin position="3"/>
        <end position="104"/>
    </location>
</feature>